<dbReference type="AlphaFoldDB" id="A0A1B6EUI4"/>
<evidence type="ECO:0000313" key="2">
    <source>
        <dbReference type="EMBL" id="JAS41561.1"/>
    </source>
</evidence>
<dbReference type="EMBL" id="GECZ01028208">
    <property type="protein sequence ID" value="JAS41561.1"/>
    <property type="molecule type" value="Transcribed_RNA"/>
</dbReference>
<reference evidence="2" key="1">
    <citation type="submission" date="2015-11" db="EMBL/GenBank/DDBJ databases">
        <title>De novo transcriptome assembly of four potential Pierce s Disease insect vectors from Arizona vineyards.</title>
        <authorList>
            <person name="Tassone E.E."/>
        </authorList>
    </citation>
    <scope>NUCLEOTIDE SEQUENCE</scope>
</reference>
<proteinExistence type="predicted"/>
<name>A0A1B6EUI4_9HEMI</name>
<keyword evidence="1" id="KW-0175">Coiled coil</keyword>
<organism evidence="2">
    <name type="scientific">Cuerna arida</name>
    <dbReference type="NCBI Taxonomy" id="1464854"/>
    <lineage>
        <taxon>Eukaryota</taxon>
        <taxon>Metazoa</taxon>
        <taxon>Ecdysozoa</taxon>
        <taxon>Arthropoda</taxon>
        <taxon>Hexapoda</taxon>
        <taxon>Insecta</taxon>
        <taxon>Pterygota</taxon>
        <taxon>Neoptera</taxon>
        <taxon>Paraneoptera</taxon>
        <taxon>Hemiptera</taxon>
        <taxon>Auchenorrhyncha</taxon>
        <taxon>Membracoidea</taxon>
        <taxon>Cicadellidae</taxon>
        <taxon>Cicadellinae</taxon>
        <taxon>Proconiini</taxon>
        <taxon>Cuerna</taxon>
    </lineage>
</organism>
<sequence length="152" mass="17433">LVNISIPLLEQFNNLVTQNKDLGLEKAELQTMLAGAQDALKKEKRCRKADLEMSLDLDKETEKYIQELKNKINFLEKRIQTASEEDQKKSITISHLNDNINCLNLQVEQMTIRGTRLTEENTHLREQLDEKVITCLPDLPARSLAPDFSTPN</sequence>
<feature type="non-terminal residue" evidence="2">
    <location>
        <position position="152"/>
    </location>
</feature>
<evidence type="ECO:0000256" key="1">
    <source>
        <dbReference type="SAM" id="Coils"/>
    </source>
</evidence>
<protein>
    <submittedName>
        <fullName evidence="2">Uncharacterized protein</fullName>
    </submittedName>
</protein>
<accession>A0A1B6EUI4</accession>
<gene>
    <name evidence="2" type="ORF">g.48731</name>
</gene>
<dbReference type="Gene3D" id="1.20.5.170">
    <property type="match status" value="1"/>
</dbReference>
<feature type="non-terminal residue" evidence="2">
    <location>
        <position position="1"/>
    </location>
</feature>
<feature type="coiled-coil region" evidence="1">
    <location>
        <begin position="58"/>
        <end position="113"/>
    </location>
</feature>